<evidence type="ECO:0000313" key="2">
    <source>
        <dbReference type="EMBL" id="CEP14717.1"/>
    </source>
</evidence>
<dbReference type="OrthoDB" id="63533at2759"/>
<evidence type="ECO:0000313" key="3">
    <source>
        <dbReference type="Proteomes" id="UP000054107"/>
    </source>
</evidence>
<feature type="compositionally biased region" description="Basic residues" evidence="1">
    <location>
        <begin position="156"/>
        <end position="165"/>
    </location>
</feature>
<reference evidence="2 3" key="1">
    <citation type="submission" date="2014-09" db="EMBL/GenBank/DDBJ databases">
        <authorList>
            <person name="Ellenberger Sabrina"/>
        </authorList>
    </citation>
    <scope>NUCLEOTIDE SEQUENCE [LARGE SCALE GENOMIC DNA]</scope>
    <source>
        <strain evidence="2 3">CBS 412.66</strain>
    </source>
</reference>
<sequence>MLGEIGKQRIEKWALKKQAHTAPTSDMRYFVSYAPYWWSDHPNDPNTKFKTTKEIQLKQKMKVYYHLCDEIRQTSIIPTFVPSNSDALQRTVRQQPAANSASTSRNWISSSESQKKLRSNTNRQQPTDTLPAKSLIEKRKRDRDGQGKEEEEAKPRKSRRTDRKL</sequence>
<gene>
    <name evidence="2" type="primary">PARPA_08901.1 scaffold 35132</name>
</gene>
<feature type="compositionally biased region" description="Basic and acidic residues" evidence="1">
    <location>
        <begin position="135"/>
        <end position="155"/>
    </location>
</feature>
<accession>A0A0B7NH64</accession>
<proteinExistence type="predicted"/>
<protein>
    <submittedName>
        <fullName evidence="2">Uncharacterized protein</fullName>
    </submittedName>
</protein>
<dbReference type="AlphaFoldDB" id="A0A0B7NH64"/>
<dbReference type="EMBL" id="LN731665">
    <property type="protein sequence ID" value="CEP14717.1"/>
    <property type="molecule type" value="Genomic_DNA"/>
</dbReference>
<evidence type="ECO:0000256" key="1">
    <source>
        <dbReference type="SAM" id="MobiDB-lite"/>
    </source>
</evidence>
<dbReference type="Proteomes" id="UP000054107">
    <property type="component" value="Unassembled WGS sequence"/>
</dbReference>
<name>A0A0B7NH64_9FUNG</name>
<feature type="compositionally biased region" description="Polar residues" evidence="1">
    <location>
        <begin position="88"/>
        <end position="112"/>
    </location>
</feature>
<feature type="region of interest" description="Disordered" evidence="1">
    <location>
        <begin position="88"/>
        <end position="165"/>
    </location>
</feature>
<feature type="compositionally biased region" description="Polar residues" evidence="1">
    <location>
        <begin position="119"/>
        <end position="128"/>
    </location>
</feature>
<keyword evidence="3" id="KW-1185">Reference proteome</keyword>
<organism evidence="2 3">
    <name type="scientific">Parasitella parasitica</name>
    <dbReference type="NCBI Taxonomy" id="35722"/>
    <lineage>
        <taxon>Eukaryota</taxon>
        <taxon>Fungi</taxon>
        <taxon>Fungi incertae sedis</taxon>
        <taxon>Mucoromycota</taxon>
        <taxon>Mucoromycotina</taxon>
        <taxon>Mucoromycetes</taxon>
        <taxon>Mucorales</taxon>
        <taxon>Mucorineae</taxon>
        <taxon>Mucoraceae</taxon>
        <taxon>Parasitella</taxon>
    </lineage>
</organism>